<dbReference type="GO" id="GO:0004312">
    <property type="term" value="F:fatty acid synthase activity"/>
    <property type="evidence" value="ECO:0007669"/>
    <property type="project" value="TreeGrafter"/>
</dbReference>
<dbReference type="InterPro" id="IPR020806">
    <property type="entry name" value="PKS_PP-bd"/>
</dbReference>
<dbReference type="PROSITE" id="PS00012">
    <property type="entry name" value="PHOSPHOPANTETHEINE"/>
    <property type="match status" value="1"/>
</dbReference>
<dbReference type="Pfam" id="PF08240">
    <property type="entry name" value="ADH_N"/>
    <property type="match status" value="1"/>
</dbReference>
<dbReference type="Pfam" id="PF00109">
    <property type="entry name" value="ketoacyl-synt"/>
    <property type="match status" value="1"/>
</dbReference>
<dbReference type="SUPFAM" id="SSF55048">
    <property type="entry name" value="Probable ACP-binding domain of malonyl-CoA ACP transacylase"/>
    <property type="match status" value="1"/>
</dbReference>
<dbReference type="InterPro" id="IPR032821">
    <property type="entry name" value="PKS_assoc"/>
</dbReference>
<dbReference type="Pfam" id="PF00698">
    <property type="entry name" value="Acyl_transf_1"/>
    <property type="match status" value="1"/>
</dbReference>
<dbReference type="SUPFAM" id="SSF53901">
    <property type="entry name" value="Thiolase-like"/>
    <property type="match status" value="1"/>
</dbReference>
<dbReference type="InterPro" id="IPR049552">
    <property type="entry name" value="PKS_DH_N"/>
</dbReference>
<dbReference type="Gene3D" id="3.40.50.720">
    <property type="entry name" value="NAD(P)-binding Rossmann-like Domain"/>
    <property type="match status" value="1"/>
</dbReference>
<dbReference type="InterPro" id="IPR011032">
    <property type="entry name" value="GroES-like_sf"/>
</dbReference>
<dbReference type="PANTHER" id="PTHR43775:SF29">
    <property type="entry name" value="ASPERFURANONE POLYKETIDE SYNTHASE AFOG-RELATED"/>
    <property type="match status" value="1"/>
</dbReference>
<dbReference type="CDD" id="cd05195">
    <property type="entry name" value="enoyl_red"/>
    <property type="match status" value="1"/>
</dbReference>
<gene>
    <name evidence="10" type="primary">resS1</name>
</gene>
<keyword evidence="3" id="KW-0808">Transferase</keyword>
<dbReference type="SUPFAM" id="SSF52151">
    <property type="entry name" value="FabD/lysophospholipase-like"/>
    <property type="match status" value="1"/>
</dbReference>
<dbReference type="GO" id="GO:1901336">
    <property type="term" value="P:lactone biosynthetic process"/>
    <property type="evidence" value="ECO:0007669"/>
    <property type="project" value="UniProtKB-ARBA"/>
</dbReference>
<evidence type="ECO:0000256" key="4">
    <source>
        <dbReference type="ARBA" id="ARBA00023002"/>
    </source>
</evidence>
<dbReference type="SMART" id="SM00825">
    <property type="entry name" value="PKS_KS"/>
    <property type="match status" value="1"/>
</dbReference>
<evidence type="ECO:0000259" key="9">
    <source>
        <dbReference type="PROSITE" id="PS52019"/>
    </source>
</evidence>
<evidence type="ECO:0000256" key="3">
    <source>
        <dbReference type="ARBA" id="ARBA00022679"/>
    </source>
</evidence>
<dbReference type="InterPro" id="IPR009081">
    <property type="entry name" value="PP-bd_ACP"/>
</dbReference>
<dbReference type="SMART" id="SM00822">
    <property type="entry name" value="PKS_KR"/>
    <property type="match status" value="1"/>
</dbReference>
<dbReference type="InterPro" id="IPR001227">
    <property type="entry name" value="Ac_transferase_dom_sf"/>
</dbReference>
<feature type="domain" description="PKS/mFAS DH" evidence="9">
    <location>
        <begin position="939"/>
        <end position="1262"/>
    </location>
</feature>
<dbReference type="PROSITE" id="PS50075">
    <property type="entry name" value="CARRIER"/>
    <property type="match status" value="1"/>
</dbReference>
<dbReference type="SMART" id="SM00823">
    <property type="entry name" value="PKS_PP"/>
    <property type="match status" value="1"/>
</dbReference>
<dbReference type="PANTHER" id="PTHR43775">
    <property type="entry name" value="FATTY ACID SYNTHASE"/>
    <property type="match status" value="1"/>
</dbReference>
<dbReference type="InterPro" id="IPR016039">
    <property type="entry name" value="Thiolase-like"/>
</dbReference>
<dbReference type="InterPro" id="IPR013968">
    <property type="entry name" value="PKS_KR"/>
</dbReference>
<dbReference type="InterPro" id="IPR036291">
    <property type="entry name" value="NAD(P)-bd_dom_sf"/>
</dbReference>
<dbReference type="InterPro" id="IPR050091">
    <property type="entry name" value="PKS_NRPS_Biosynth_Enz"/>
</dbReference>
<proteinExistence type="predicted"/>
<dbReference type="GO" id="GO:0008270">
    <property type="term" value="F:zinc ion binding"/>
    <property type="evidence" value="ECO:0007669"/>
    <property type="project" value="InterPro"/>
</dbReference>
<dbReference type="Pfam" id="PF14765">
    <property type="entry name" value="PS-DH"/>
    <property type="match status" value="1"/>
</dbReference>
<dbReference type="Pfam" id="PF21089">
    <property type="entry name" value="PKS_DH_N"/>
    <property type="match status" value="1"/>
</dbReference>
<evidence type="ECO:0000256" key="5">
    <source>
        <dbReference type="ARBA" id="ARBA00023268"/>
    </source>
</evidence>
<dbReference type="PROSITE" id="PS52019">
    <property type="entry name" value="PKS_MFAS_DH"/>
    <property type="match status" value="1"/>
</dbReference>
<dbReference type="InterPro" id="IPR016035">
    <property type="entry name" value="Acyl_Trfase/lysoPLipase"/>
</dbReference>
<dbReference type="SUPFAM" id="SSF50129">
    <property type="entry name" value="GroES-like"/>
    <property type="match status" value="1"/>
</dbReference>
<dbReference type="PROSITE" id="PS52004">
    <property type="entry name" value="KS3_2"/>
    <property type="match status" value="1"/>
</dbReference>
<feature type="domain" description="Ketosynthase family 3 (KS3)" evidence="8">
    <location>
        <begin position="12"/>
        <end position="442"/>
    </location>
</feature>
<dbReference type="InterPro" id="IPR057326">
    <property type="entry name" value="KR_dom"/>
</dbReference>
<dbReference type="Gene3D" id="3.90.180.10">
    <property type="entry name" value="Medium-chain alcohol dehydrogenases, catalytic domain"/>
    <property type="match status" value="1"/>
</dbReference>
<dbReference type="Gene3D" id="1.10.1200.10">
    <property type="entry name" value="ACP-like"/>
    <property type="match status" value="1"/>
</dbReference>
<evidence type="ECO:0000259" key="7">
    <source>
        <dbReference type="PROSITE" id="PS50075"/>
    </source>
</evidence>
<name>X4Y4S3_9HYPO</name>
<feature type="domain" description="Carrier" evidence="7">
    <location>
        <begin position="2317"/>
        <end position="2394"/>
    </location>
</feature>
<evidence type="ECO:0000313" key="10">
    <source>
        <dbReference type="EMBL" id="AHV78252.1"/>
    </source>
</evidence>
<dbReference type="InterPro" id="IPR014043">
    <property type="entry name" value="Acyl_transferase_dom"/>
</dbReference>
<dbReference type="GO" id="GO:0016491">
    <property type="term" value="F:oxidoreductase activity"/>
    <property type="evidence" value="ECO:0007669"/>
    <property type="project" value="UniProtKB-KW"/>
</dbReference>
<dbReference type="Pfam" id="PF16197">
    <property type="entry name" value="KAsynt_C_assoc"/>
    <property type="match status" value="1"/>
</dbReference>
<dbReference type="Gene3D" id="3.10.129.110">
    <property type="entry name" value="Polyketide synthase dehydratase"/>
    <property type="match status" value="1"/>
</dbReference>
<accession>X4Y4S3</accession>
<dbReference type="InterPro" id="IPR049900">
    <property type="entry name" value="PKS_mFAS_DH"/>
</dbReference>
<feature type="region of interest" description="C-terminal hotdog fold" evidence="6">
    <location>
        <begin position="1103"/>
        <end position="1262"/>
    </location>
</feature>
<dbReference type="InterPro" id="IPR016036">
    <property type="entry name" value="Malonyl_transacylase_ACP-bd"/>
</dbReference>
<reference evidence="10" key="1">
    <citation type="journal article" date="2014" name="ACS Chem. Biol.">
        <title>Insights into the biosynthesis of 12-membered resorcylic acid lactones from heterologous production in Saccharomyces cerevisiae.</title>
        <authorList>
            <person name="Xu Y."/>
            <person name="Zhou T."/>
            <person name="Espinosa-Artiles P."/>
            <person name="Tang Y."/>
            <person name="Zhan J."/>
            <person name="Molnar I."/>
        </authorList>
    </citation>
    <scope>NUCLEOTIDE SEQUENCE</scope>
</reference>
<feature type="active site" description="Proton donor; for dehydratase activity" evidence="6">
    <location>
        <position position="1169"/>
    </location>
</feature>
<feature type="active site" description="Proton acceptor; for dehydratase activity" evidence="6">
    <location>
        <position position="971"/>
    </location>
</feature>
<dbReference type="Pfam" id="PF02801">
    <property type="entry name" value="Ketoacyl-synt_C"/>
    <property type="match status" value="1"/>
</dbReference>
<dbReference type="InterPro" id="IPR020807">
    <property type="entry name" value="PKS_DH"/>
</dbReference>
<dbReference type="InterPro" id="IPR014030">
    <property type="entry name" value="Ketoacyl_synth_N"/>
</dbReference>
<dbReference type="SMART" id="SM00827">
    <property type="entry name" value="PKS_AT"/>
    <property type="match status" value="1"/>
</dbReference>
<dbReference type="InterPro" id="IPR006162">
    <property type="entry name" value="Ppantetheine_attach_site"/>
</dbReference>
<dbReference type="PROSITE" id="PS01162">
    <property type="entry name" value="QOR_ZETA_CRYSTAL"/>
    <property type="match status" value="1"/>
</dbReference>
<keyword evidence="5" id="KW-0511">Multifunctional enzyme</keyword>
<dbReference type="Pfam" id="PF13602">
    <property type="entry name" value="ADH_zinc_N_2"/>
    <property type="match status" value="1"/>
</dbReference>
<dbReference type="InterPro" id="IPR042104">
    <property type="entry name" value="PKS_dehydratase_sf"/>
</dbReference>
<dbReference type="GO" id="GO:0031177">
    <property type="term" value="F:phosphopantetheine binding"/>
    <property type="evidence" value="ECO:0007669"/>
    <property type="project" value="InterPro"/>
</dbReference>
<keyword evidence="1" id="KW-0596">Phosphopantetheine</keyword>
<dbReference type="SMART" id="SM00826">
    <property type="entry name" value="PKS_DH"/>
    <property type="match status" value="1"/>
</dbReference>
<dbReference type="GO" id="GO:0044550">
    <property type="term" value="P:secondary metabolite biosynthetic process"/>
    <property type="evidence" value="ECO:0007669"/>
    <property type="project" value="UniProtKB-ARBA"/>
</dbReference>
<evidence type="ECO:0000256" key="2">
    <source>
        <dbReference type="ARBA" id="ARBA00022553"/>
    </source>
</evidence>
<evidence type="ECO:0000259" key="8">
    <source>
        <dbReference type="PROSITE" id="PS52004"/>
    </source>
</evidence>
<dbReference type="InterPro" id="IPR036736">
    <property type="entry name" value="ACP-like_sf"/>
</dbReference>
<dbReference type="Pfam" id="PF08659">
    <property type="entry name" value="KR"/>
    <property type="match status" value="1"/>
</dbReference>
<dbReference type="InterPro" id="IPR020843">
    <property type="entry name" value="ER"/>
</dbReference>
<dbReference type="InterPro" id="IPR014031">
    <property type="entry name" value="Ketoacyl_synth_C"/>
</dbReference>
<evidence type="ECO:0000256" key="6">
    <source>
        <dbReference type="PROSITE-ProRule" id="PRU01363"/>
    </source>
</evidence>
<dbReference type="Gene3D" id="3.40.47.10">
    <property type="match status" value="1"/>
</dbReference>
<sequence>MSTHNSTPFGGDTSIAIIGLSCRFPGDASSPSKFWDMLKNGRSGFSPSTTRYNADAFQHPMGGGNRQNVIPTLGGYFLKEDPYVFDAAFFNITAAEAAALDPRQRISLEVAYEALENAGLPLQKIAGSQTACYMGSSMSDYRDGVARDFAHAPKYHILGISDEMIANRISHFLDIHGPSATVQTACSSSLVATHLACQSLRSGESDMALAGGVGMIMSPDSTMHLNNLGFLSPNGQSRSFDNSADGYGRGEGCGILVLKRLQDAVADGDCIRAVIRASGANSDGWTQGVTMPSQKAQADLIKRVYETHGLDPGATQYVEAHGTGTKAGDPIEAGAIYSTIGHPGSSSSPSRKKLWMGSVKPNIGHLEAAAGVASIIKGVLALEHGLIPPTINFSEPNPSIPLADWDMAIPTKLTPWPVVQRKRMSISGFGMGGTNAHLVLEAPERSHRSSSPTTKVTPTDDVNLKKLFVFSSQDKAGFERLGRSLVDHIDSLGPVASRSDFLSNLLHTLGVARAGLRWKSTCLAQSVTELREQLLGGVLAENAARTPGAPPRIGYVFTGQGAQWARMGVELSQKPVFRESVARSAGYLKSMGCDWDPMTELLKDQETSRLSRPDISQPICTVLQIALVDELHAMGITPSKVTGHSSGEIAAAYTIGALSHHDAVAVAYLRGQASAGLKHRTGGMMAVGCSREQTRKFLEELGVKQHVTVACVNSPSSVTLSGDVKPLEELRVKLDERGIFARRLKVDVAYHSSHMHACSTSYFTALENIEARQLRSLGPENETPPPIMVSSVTGKEVDPELLGPYYWVQNLISPVLFTDAIKELVLPIDRQTKVVDVLVEIGPHSALAGPIEQTLAEHNIQNVTYASVLTRGQSAVTTRLDLAAELFRLGVALNVDKVNGDSGARLLVDLPPYPWNHSEQFRADSRLQREFVAQAHPTRSLLGASLPSLDENERIWRGFINLNDEPWLRDHTVGTTVLFPGAGMVSLVLEAAQQLAEPNQTPHSFRMRDVAFMAAMSLPEDTATEVIVHMRPHHAATSGSTPATWWEFSLSSCSGPSAKLRNNCRGLLAVVYRETLSPYMLKEEEASVSARVADYHTILREYPETCSSDAFYDRMSRCALPYGSAFRGVENCHPGYGKTAYDVKVLDIGETFTQGKLERPFFIHAGTLDSILQGWLGTTRSKDGNGDFGLPKTLLPTAIGELEIAASLPARPGYVMRSMCSSRQHSFSEFSANISTFDEDLSRVLLSITDFRTTEVDVDEGGVADVAEVPASDLHTADLISKIHWNYAMDLMTPVEICERVEAAGATTADEKLTELVRLALHQKPSSILIELVDDVSGLSSSLMSSILSGEVIRPAQVLYGLLHGDLDGSPNGFVLGEQGDPLPSGIGLADVIVIPSGIETKLEGIIDRVLRLSKPEVRILIAGSQDTHPESTATIFKSRSLACLAQVATGLEWAALYQSDTSGKQTNFTNGTHSEDFIILEPNDLSTNGREFCTNMQESLRDQGHTAVVSSLSHESQRDRLEGSTYISLLELERPLLRDLSESEYVSLRALLVGCERLLWVTSGDDPSLSIMDGLARTVNSEVSGAKVLTLNLSGENNPRTGPPLAARILNASAGDASGDREFRERCGMLQVARIQSCPETNSSLRAHLEDRVLPRPLDQAGSPGGENTSFHLTIGKPGMLDSLRFVPSETMLLEPLGENEVELEIKATGINFRDIMASMGLVPVKGLGQEASGVVLRAGSRASQIFSQGDRVTAVSTGGTHATRARCEYRVTTKIPDDMSFEEAASLPMVYSTAYHALVKLAKLRRGQSVLIHAAAGGVGQAAVQLAKHLGLVIYVTVGTNDKRQFILDQYGIPQEHIFSSRDSSFVRGIRRITEGRGVDCVLNSLSGELLRVSWECVAMFGTFVEIGLRDITDNMRLDMRPFVNSTTFSFFNIQTLIDFAPSTLGETLQEVFQLLHKGELRSPFPLSVYPVSQVEEVFRSMQQGKHRGKLVLSFGDVKVLAPVLTKAKDSLRIPSDVTCLLVGGLGGLGRSLALDLIAAGCRHIAFLSRSGDAKPESKAVVKDLAAQGALVKVYRGDVADETSFLSAMKACSEELPPIKGVVQMAMVLRDAVFEKMSYEEWTASLRPKVQGSWNLHKYFDQRRPLDFMIFCSSISGLFGNPGQAQYAAGNTYQDALARFRREQGLRAVSVNLGIMLDVGVIAETGIHNFKPWEQFLGIREPAFRALMRSLILEQHQQNSPIGNAQICTGLGTGDMIAKHNAPTPPWLEDPRFSPLAVRSAQSMAASGNKEDGAGSMSIAAKLAEAGGSKDPAAAATAIIADALVNKMADILRIPPSEVDPSQAMYHYGVDSLVALEVRNWITRELKASVALLEILAAVPIERFAAQIASKSKLLSVN</sequence>
<dbReference type="EMBL" id="KJ434939">
    <property type="protein sequence ID" value="AHV78252.1"/>
    <property type="molecule type" value="Genomic_DNA"/>
</dbReference>
<dbReference type="Pfam" id="PF23297">
    <property type="entry name" value="ACP_SdgA_C"/>
    <property type="match status" value="1"/>
</dbReference>
<dbReference type="InterPro" id="IPR049551">
    <property type="entry name" value="PKS_DH_C"/>
</dbReference>
<dbReference type="GO" id="GO:0006633">
    <property type="term" value="P:fatty acid biosynthetic process"/>
    <property type="evidence" value="ECO:0007669"/>
    <property type="project" value="TreeGrafter"/>
</dbReference>
<dbReference type="SMART" id="SM00829">
    <property type="entry name" value="PKS_ER"/>
    <property type="match status" value="1"/>
</dbReference>
<dbReference type="CDD" id="cd00833">
    <property type="entry name" value="PKS"/>
    <property type="match status" value="1"/>
</dbReference>
<evidence type="ECO:0000256" key="1">
    <source>
        <dbReference type="ARBA" id="ARBA00022450"/>
    </source>
</evidence>
<keyword evidence="4" id="KW-0560">Oxidoreductase</keyword>
<organism evidence="10">
    <name type="scientific">Sarocladium zeae</name>
    <dbReference type="NCBI Taxonomy" id="1036732"/>
    <lineage>
        <taxon>Eukaryota</taxon>
        <taxon>Fungi</taxon>
        <taxon>Dikarya</taxon>
        <taxon>Ascomycota</taxon>
        <taxon>Pezizomycotina</taxon>
        <taxon>Sordariomycetes</taxon>
        <taxon>Hypocreomycetidae</taxon>
        <taxon>Hypocreales</taxon>
        <taxon>Sarocladiaceae</taxon>
        <taxon>Sarocladium</taxon>
    </lineage>
</organism>
<feature type="region of interest" description="N-terminal hotdog fold" evidence="6">
    <location>
        <begin position="939"/>
        <end position="1075"/>
    </location>
</feature>
<dbReference type="InterPro" id="IPR020841">
    <property type="entry name" value="PKS_Beta-ketoAc_synthase_dom"/>
</dbReference>
<protein>
    <submittedName>
        <fullName evidence="10">ResS1</fullName>
    </submittedName>
</protein>
<dbReference type="InterPro" id="IPR013154">
    <property type="entry name" value="ADH-like_N"/>
</dbReference>
<dbReference type="SUPFAM" id="SSF51735">
    <property type="entry name" value="NAD(P)-binding Rossmann-fold domains"/>
    <property type="match status" value="2"/>
</dbReference>
<keyword evidence="2" id="KW-0597">Phosphoprotein</keyword>
<dbReference type="InterPro" id="IPR002364">
    <property type="entry name" value="Quin_OxRdtase/zeta-crystal_CS"/>
</dbReference>
<dbReference type="SUPFAM" id="SSF47336">
    <property type="entry name" value="ACP-like"/>
    <property type="match status" value="1"/>
</dbReference>
<dbReference type="FunFam" id="3.40.50.720:FF:000209">
    <property type="entry name" value="Polyketide synthase Pks12"/>
    <property type="match status" value="1"/>
</dbReference>
<dbReference type="Gene3D" id="3.40.366.10">
    <property type="entry name" value="Malonyl-Coenzyme A Acyl Carrier Protein, domain 2"/>
    <property type="match status" value="1"/>
</dbReference>